<dbReference type="PROSITE" id="PS51186">
    <property type="entry name" value="GNAT"/>
    <property type="match status" value="1"/>
</dbReference>
<sequence length="172" mass="19212">MYQLKKISSNDYKQVDELIHQAFEKSDHGYTGEAELVRKLREEANYSKELEYIAIQDNQIIGHGLLSEVTLYSENTELIGLCLAPLCVLPDYQGNGVGKALLTALEKQASDYPFISILGDPTYYTRFGYQIAAKFHIEAPFPVPTEAYLIKELHPASLANVSGTISYPSAFN</sequence>
<feature type="domain" description="N-acetyltransferase" evidence="1">
    <location>
        <begin position="2"/>
        <end position="154"/>
    </location>
</feature>
<protein>
    <submittedName>
        <fullName evidence="2">Acetyltransferase</fullName>
    </submittedName>
</protein>
<dbReference type="Pfam" id="PF13508">
    <property type="entry name" value="Acetyltransf_7"/>
    <property type="match status" value="1"/>
</dbReference>
<dbReference type="InterPro" id="IPR016181">
    <property type="entry name" value="Acyl_CoA_acyltransferase"/>
</dbReference>
<reference evidence="2 3" key="1">
    <citation type="submission" date="2016-06" db="EMBL/GenBank/DDBJ databases">
        <title>Four novel species of enterococci isolated from chicken manure.</title>
        <authorList>
            <person name="Van Tyne D."/>
        </authorList>
    </citation>
    <scope>NUCLEOTIDE SEQUENCE [LARGE SCALE GENOMIC DNA]</scope>
    <source>
        <strain evidence="2 3">CU12B</strain>
    </source>
</reference>
<proteinExistence type="predicted"/>
<dbReference type="CDD" id="cd04301">
    <property type="entry name" value="NAT_SF"/>
    <property type="match status" value="1"/>
</dbReference>
<dbReference type="Proteomes" id="UP000782705">
    <property type="component" value="Unassembled WGS sequence"/>
</dbReference>
<dbReference type="SUPFAM" id="SSF55729">
    <property type="entry name" value="Acyl-CoA N-acyltransferases (Nat)"/>
    <property type="match status" value="1"/>
</dbReference>
<evidence type="ECO:0000259" key="1">
    <source>
        <dbReference type="PROSITE" id="PS51186"/>
    </source>
</evidence>
<accession>A0ABQ6YZB3</accession>
<dbReference type="EMBL" id="MAEL01000038">
    <property type="protein sequence ID" value="KAF1303788.1"/>
    <property type="molecule type" value="Genomic_DNA"/>
</dbReference>
<dbReference type="RefSeq" id="WP_161902132.1">
    <property type="nucleotide sequence ID" value="NZ_MAEL01000038.1"/>
</dbReference>
<evidence type="ECO:0000313" key="2">
    <source>
        <dbReference type="EMBL" id="KAF1303788.1"/>
    </source>
</evidence>
<keyword evidence="3" id="KW-1185">Reference proteome</keyword>
<gene>
    <name evidence="2" type="ORF">BAU17_11425</name>
</gene>
<dbReference type="InterPro" id="IPR000182">
    <property type="entry name" value="GNAT_dom"/>
</dbReference>
<evidence type="ECO:0000313" key="3">
    <source>
        <dbReference type="Proteomes" id="UP000782705"/>
    </source>
</evidence>
<organism evidence="2 3">
    <name type="scientific">Candidatus Enterococcus willemsii</name>
    <dbReference type="NCBI Taxonomy" id="1857215"/>
    <lineage>
        <taxon>Bacteria</taxon>
        <taxon>Bacillati</taxon>
        <taxon>Bacillota</taxon>
        <taxon>Bacilli</taxon>
        <taxon>Lactobacillales</taxon>
        <taxon>Enterococcaceae</taxon>
        <taxon>Enterococcus</taxon>
    </lineage>
</organism>
<dbReference type="Gene3D" id="3.40.630.30">
    <property type="match status" value="1"/>
</dbReference>
<name>A0ABQ6YZB3_9ENTE</name>
<comment type="caution">
    <text evidence="2">The sequence shown here is derived from an EMBL/GenBank/DDBJ whole genome shotgun (WGS) entry which is preliminary data.</text>
</comment>